<proteinExistence type="predicted"/>
<protein>
    <submittedName>
        <fullName evidence="1">Uncharacterized protein</fullName>
    </submittedName>
</protein>
<dbReference type="AlphaFoldDB" id="A0A4P7CUU0"/>
<dbReference type="EMBL" id="CP038148">
    <property type="protein sequence ID" value="QBQ97909.1"/>
    <property type="molecule type" value="Genomic_DNA"/>
</dbReference>
<dbReference type="RefSeq" id="WP_134749244.1">
    <property type="nucleotide sequence ID" value="NZ_CP038148.1"/>
</dbReference>
<dbReference type="Proteomes" id="UP000295727">
    <property type="component" value="Chromosome 1"/>
</dbReference>
<dbReference type="KEGG" id="ppai:E1956_12460"/>
<name>A0A4P7CUU0_9BURK</name>
<evidence type="ECO:0000313" key="1">
    <source>
        <dbReference type="EMBL" id="QBQ97909.1"/>
    </source>
</evidence>
<sequence length="90" mass="10384">MPRFTTRVELHDEESSDYPKLHKAMEAKGFTRTIKVKDAVYHMPTAEYNYDGEATREQVRDKAVAAAKTVRPKFDVLVTESNGRCWHNPD</sequence>
<keyword evidence="2" id="KW-1185">Reference proteome</keyword>
<reference evidence="1 2" key="1">
    <citation type="submission" date="2019-03" db="EMBL/GenBank/DDBJ databases">
        <title>Paraburkholderia sp. 7MH5, isolated from subtropical forest soil.</title>
        <authorList>
            <person name="Gao Z.-H."/>
            <person name="Qiu L.-H."/>
        </authorList>
    </citation>
    <scope>NUCLEOTIDE SEQUENCE [LARGE SCALE GENOMIC DNA]</scope>
    <source>
        <strain evidence="1 2">7MH5</strain>
    </source>
</reference>
<organism evidence="1 2">
    <name type="scientific">Paraburkholderia pallida</name>
    <dbReference type="NCBI Taxonomy" id="2547399"/>
    <lineage>
        <taxon>Bacteria</taxon>
        <taxon>Pseudomonadati</taxon>
        <taxon>Pseudomonadota</taxon>
        <taxon>Betaproteobacteria</taxon>
        <taxon>Burkholderiales</taxon>
        <taxon>Burkholderiaceae</taxon>
        <taxon>Paraburkholderia</taxon>
    </lineage>
</organism>
<accession>A0A4P7CUU0</accession>
<evidence type="ECO:0000313" key="2">
    <source>
        <dbReference type="Proteomes" id="UP000295727"/>
    </source>
</evidence>
<dbReference type="OrthoDB" id="330204at2"/>
<gene>
    <name evidence="1" type="ORF">E1956_12460</name>
</gene>